<evidence type="ECO:0000313" key="2">
    <source>
        <dbReference type="Proteomes" id="UP000663908"/>
    </source>
</evidence>
<dbReference type="Proteomes" id="UP000663908">
    <property type="component" value="Chromosome"/>
</dbReference>
<keyword evidence="2" id="KW-1185">Reference proteome</keyword>
<reference evidence="1 2" key="1">
    <citation type="submission" date="2021-03" db="EMBL/GenBank/DDBJ databases">
        <title>Complete genome sequence of Streptomyces cyanogenus S136, producer of anticancer angucycline landomycin A.</title>
        <authorList>
            <person name="Hrab P."/>
            <person name="Ruckert C."/>
            <person name="Busche T."/>
            <person name="Ostash I."/>
            <person name="Kalinowski J."/>
            <person name="Fedorenko V."/>
            <person name="Yushchuk O."/>
            <person name="Ostash B."/>
        </authorList>
    </citation>
    <scope>NUCLEOTIDE SEQUENCE [LARGE SCALE GENOMIC DNA]</scope>
    <source>
        <strain evidence="1 2">S136</strain>
    </source>
</reference>
<proteinExistence type="predicted"/>
<accession>A0ABX7TJP1</accession>
<protein>
    <submittedName>
        <fullName evidence="1">Uncharacterized protein</fullName>
    </submittedName>
</protein>
<gene>
    <name evidence="1" type="ORF">S1361_00550</name>
</gene>
<organism evidence="1 2">
    <name type="scientific">Streptomyces cyanogenus</name>
    <dbReference type="NCBI Taxonomy" id="80860"/>
    <lineage>
        <taxon>Bacteria</taxon>
        <taxon>Bacillati</taxon>
        <taxon>Actinomycetota</taxon>
        <taxon>Actinomycetes</taxon>
        <taxon>Kitasatosporales</taxon>
        <taxon>Streptomycetaceae</taxon>
        <taxon>Streptomyces</taxon>
    </lineage>
</organism>
<name>A0ABX7TJP1_STRCY</name>
<sequence length="74" mass="8367">MCVHLAELASRRIRAEAEAEVEEQPDWAGLLRALDALMEFRVRYFYAHPRQLALTAAAGVADGGLCRRLLFSRH</sequence>
<evidence type="ECO:0000313" key="1">
    <source>
        <dbReference type="EMBL" id="QTD95808.1"/>
    </source>
</evidence>
<dbReference type="EMBL" id="CP071839">
    <property type="protein sequence ID" value="QTD95808.1"/>
    <property type="molecule type" value="Genomic_DNA"/>
</dbReference>